<accession>A0ABT7NJA7</accession>
<reference evidence="13" key="2">
    <citation type="journal article" date="2022" name="Sci. Total Environ.">
        <title>Prevalence, transmission, and molecular epidemiology of tet(X)-positive bacteria among humans, animals, and environmental niches in China: An epidemiological, and genomic-based study.</title>
        <authorList>
            <person name="Dong N."/>
            <person name="Zeng Y."/>
            <person name="Cai C."/>
            <person name="Sun C."/>
            <person name="Lu J."/>
            <person name="Liu C."/>
            <person name="Zhou H."/>
            <person name="Sun Q."/>
            <person name="Shu L."/>
            <person name="Wang H."/>
            <person name="Wang Y."/>
            <person name="Wang S."/>
            <person name="Wu C."/>
            <person name="Chan E.W."/>
            <person name="Chen G."/>
            <person name="Shen Z."/>
            <person name="Chen S."/>
            <person name="Zhang R."/>
        </authorList>
    </citation>
    <scope>NUCLEOTIDE SEQUENCE</scope>
    <source>
        <strain evidence="13">R1692</strain>
    </source>
</reference>
<comment type="subcellular location">
    <subcellularLocation>
        <location evidence="1">Cell membrane</location>
        <topology evidence="1">Multi-pass membrane protein</topology>
    </subcellularLocation>
</comment>
<proteinExistence type="predicted"/>
<dbReference type="InterPro" id="IPR000390">
    <property type="entry name" value="Small_drug/metabolite_transptr"/>
</dbReference>
<keyword evidence="14" id="KW-1185">Reference proteome</keyword>
<feature type="transmembrane region" description="Helical" evidence="11">
    <location>
        <begin position="46"/>
        <end position="66"/>
    </location>
</feature>
<dbReference type="InterPro" id="IPR000620">
    <property type="entry name" value="EamA_dom"/>
</dbReference>
<feature type="domain" description="EamA" evidence="12">
    <location>
        <begin position="26"/>
        <end position="115"/>
    </location>
</feature>
<keyword evidence="4" id="KW-0997">Cell inner membrane</keyword>
<evidence type="ECO:0000256" key="1">
    <source>
        <dbReference type="ARBA" id="ARBA00004651"/>
    </source>
</evidence>
<protein>
    <submittedName>
        <fullName evidence="13">EamA family transporter</fullName>
    </submittedName>
</protein>
<gene>
    <name evidence="13" type="ORF">HX018_03310</name>
</gene>
<dbReference type="Pfam" id="PF00892">
    <property type="entry name" value="EamA"/>
    <property type="match status" value="1"/>
</dbReference>
<dbReference type="PANTHER" id="PTHR30561:SF9">
    <property type="entry name" value="4-AMINO-4-DEOXY-L-ARABINOSE-PHOSPHOUNDECAPRENOL FLIPPASE SUBUNIT ARNF-RELATED"/>
    <property type="match status" value="1"/>
</dbReference>
<feature type="transmembrane region" description="Helical" evidence="11">
    <location>
        <begin position="98"/>
        <end position="115"/>
    </location>
</feature>
<evidence type="ECO:0000256" key="9">
    <source>
        <dbReference type="ARBA" id="ARBA00023098"/>
    </source>
</evidence>
<evidence type="ECO:0000313" key="13">
    <source>
        <dbReference type="EMBL" id="MDM1047270.1"/>
    </source>
</evidence>
<evidence type="ECO:0000256" key="3">
    <source>
        <dbReference type="ARBA" id="ARBA00022516"/>
    </source>
</evidence>
<sequence>MKTYLISLILSISLGSIAQLLLKKAALLGIATQAIEKFKQLSATPFLWGGLLCYSLSLVFWLDVLSKLELSRAYPLVSLGYIASLILGYFFLHEPITLSKVNGITLIISGVYFIAR</sequence>
<keyword evidence="9" id="KW-0443">Lipid metabolism</keyword>
<keyword evidence="6 11" id="KW-0812">Transmembrane</keyword>
<feature type="transmembrane region" description="Helical" evidence="11">
    <location>
        <begin position="73"/>
        <end position="92"/>
    </location>
</feature>
<dbReference type="EMBL" id="JACAGK010000006">
    <property type="protein sequence ID" value="MDM1047270.1"/>
    <property type="molecule type" value="Genomic_DNA"/>
</dbReference>
<reference evidence="13" key="1">
    <citation type="submission" date="2020-06" db="EMBL/GenBank/DDBJ databases">
        <authorList>
            <person name="Dong N."/>
        </authorList>
    </citation>
    <scope>NUCLEOTIDE SEQUENCE</scope>
    <source>
        <strain evidence="13">R1692</strain>
    </source>
</reference>
<keyword evidence="8 11" id="KW-1133">Transmembrane helix</keyword>
<evidence type="ECO:0000256" key="6">
    <source>
        <dbReference type="ARBA" id="ARBA00022692"/>
    </source>
</evidence>
<dbReference type="RefSeq" id="WP_286650443.1">
    <property type="nucleotide sequence ID" value="NZ_JACAGK010000006.1"/>
</dbReference>
<keyword evidence="7" id="KW-0448">Lipopolysaccharide biosynthesis</keyword>
<comment type="caution">
    <text evidence="13">The sequence shown here is derived from an EMBL/GenBank/DDBJ whole genome shotgun (WGS) entry which is preliminary data.</text>
</comment>
<evidence type="ECO:0000256" key="5">
    <source>
        <dbReference type="ARBA" id="ARBA00022556"/>
    </source>
</evidence>
<dbReference type="InterPro" id="IPR037185">
    <property type="entry name" value="EmrE-like"/>
</dbReference>
<keyword evidence="3" id="KW-0444">Lipid biosynthesis</keyword>
<evidence type="ECO:0000259" key="12">
    <source>
        <dbReference type="Pfam" id="PF00892"/>
    </source>
</evidence>
<dbReference type="Gene3D" id="1.10.3730.20">
    <property type="match status" value="1"/>
</dbReference>
<name>A0ABT7NJA7_9SPHI</name>
<evidence type="ECO:0000313" key="14">
    <source>
        <dbReference type="Proteomes" id="UP001170954"/>
    </source>
</evidence>
<evidence type="ECO:0000256" key="10">
    <source>
        <dbReference type="ARBA" id="ARBA00023136"/>
    </source>
</evidence>
<organism evidence="13 14">
    <name type="scientific">Sphingobacterium hotanense</name>
    <dbReference type="NCBI Taxonomy" id="649196"/>
    <lineage>
        <taxon>Bacteria</taxon>
        <taxon>Pseudomonadati</taxon>
        <taxon>Bacteroidota</taxon>
        <taxon>Sphingobacteriia</taxon>
        <taxon>Sphingobacteriales</taxon>
        <taxon>Sphingobacteriaceae</taxon>
        <taxon>Sphingobacterium</taxon>
    </lineage>
</organism>
<evidence type="ECO:0000256" key="7">
    <source>
        <dbReference type="ARBA" id="ARBA00022985"/>
    </source>
</evidence>
<evidence type="ECO:0000256" key="4">
    <source>
        <dbReference type="ARBA" id="ARBA00022519"/>
    </source>
</evidence>
<dbReference type="PANTHER" id="PTHR30561">
    <property type="entry name" value="SMR FAMILY PROTON-DEPENDENT DRUG EFFLUX TRANSPORTER SUGE"/>
    <property type="match status" value="1"/>
</dbReference>
<dbReference type="Proteomes" id="UP001170954">
    <property type="component" value="Unassembled WGS sequence"/>
</dbReference>
<keyword evidence="2" id="KW-1003">Cell membrane</keyword>
<keyword evidence="5" id="KW-0441">Lipid A biosynthesis</keyword>
<dbReference type="SUPFAM" id="SSF103481">
    <property type="entry name" value="Multidrug resistance efflux transporter EmrE"/>
    <property type="match status" value="1"/>
</dbReference>
<evidence type="ECO:0000256" key="8">
    <source>
        <dbReference type="ARBA" id="ARBA00022989"/>
    </source>
</evidence>
<evidence type="ECO:0000256" key="11">
    <source>
        <dbReference type="SAM" id="Phobius"/>
    </source>
</evidence>
<keyword evidence="10 11" id="KW-0472">Membrane</keyword>
<evidence type="ECO:0000256" key="2">
    <source>
        <dbReference type="ARBA" id="ARBA00022475"/>
    </source>
</evidence>